<keyword evidence="4" id="KW-0720">Serine protease</keyword>
<keyword evidence="5" id="KW-1133">Transmembrane helix</keyword>
<dbReference type="PANTHER" id="PTHR42987:SF6">
    <property type="entry name" value="PROTEINASE IV"/>
    <property type="match status" value="1"/>
</dbReference>
<dbReference type="PATRIC" id="fig|1261131.3.peg.201"/>
<evidence type="ECO:0000313" key="8">
    <source>
        <dbReference type="Proteomes" id="UP000017862"/>
    </source>
</evidence>
<dbReference type="GO" id="GO:0008236">
    <property type="term" value="F:serine-type peptidase activity"/>
    <property type="evidence" value="ECO:0007669"/>
    <property type="project" value="UniProtKB-KW"/>
</dbReference>
<dbReference type="GO" id="GO:0006508">
    <property type="term" value="P:proteolysis"/>
    <property type="evidence" value="ECO:0007669"/>
    <property type="project" value="UniProtKB-KW"/>
</dbReference>
<evidence type="ECO:0000256" key="2">
    <source>
        <dbReference type="ARBA" id="ARBA00022670"/>
    </source>
</evidence>
<dbReference type="SUPFAM" id="SSF52096">
    <property type="entry name" value="ClpP/crotonase"/>
    <property type="match status" value="1"/>
</dbReference>
<evidence type="ECO:0000256" key="3">
    <source>
        <dbReference type="ARBA" id="ARBA00022801"/>
    </source>
</evidence>
<keyword evidence="8" id="KW-1185">Reference proteome</keyword>
<organism evidence="7 8">
    <name type="scientific">Candidatus Liberibacter americanus str. Sao Paulo</name>
    <dbReference type="NCBI Taxonomy" id="1261131"/>
    <lineage>
        <taxon>Bacteria</taxon>
        <taxon>Pseudomonadati</taxon>
        <taxon>Pseudomonadota</taxon>
        <taxon>Alphaproteobacteria</taxon>
        <taxon>Hyphomicrobiales</taxon>
        <taxon>Rhizobiaceae</taxon>
        <taxon>Liberibacter</taxon>
    </lineage>
</organism>
<dbReference type="STRING" id="1261131.lam_212"/>
<dbReference type="AlphaFoldDB" id="U6B3R8"/>
<dbReference type="EMBL" id="CP006604">
    <property type="protein sequence ID" value="AHA27585.1"/>
    <property type="molecule type" value="Genomic_DNA"/>
</dbReference>
<dbReference type="NCBIfam" id="TIGR00706">
    <property type="entry name" value="SppA_dom"/>
    <property type="match status" value="1"/>
</dbReference>
<feature type="domain" description="Peptidase S49" evidence="6">
    <location>
        <begin position="96"/>
        <end position="243"/>
    </location>
</feature>
<name>U6B3R8_9HYPH</name>
<keyword evidence="2 7" id="KW-0645">Protease</keyword>
<proteinExistence type="inferred from homology"/>
<dbReference type="InterPro" id="IPR002142">
    <property type="entry name" value="Peptidase_S49"/>
</dbReference>
<dbReference type="KEGG" id="lar:lam_212"/>
<dbReference type="eggNOG" id="COG0616">
    <property type="taxonomic scope" value="Bacteria"/>
</dbReference>
<dbReference type="Gene3D" id="3.90.226.10">
    <property type="entry name" value="2-enoyl-CoA Hydratase, Chain A, domain 1"/>
    <property type="match status" value="1"/>
</dbReference>
<dbReference type="Proteomes" id="UP000017862">
    <property type="component" value="Chromosome"/>
</dbReference>
<evidence type="ECO:0000256" key="4">
    <source>
        <dbReference type="ARBA" id="ARBA00022825"/>
    </source>
</evidence>
<reference evidence="7 8" key="1">
    <citation type="journal article" date="2014" name="Mol. Plant Microbe Interact.">
        <title>The complete genome sequence of Candidatus Liberibacter americanus, associated with citrus Huanglongbing.</title>
        <authorList>
            <person name="Wulff N.A."/>
            <person name="Zhang S."/>
            <person name="Setubal J.C."/>
            <person name="Almeida N.F."/>
            <person name="Martins E.C."/>
            <person name="Harakava R."/>
            <person name="Kumar D."/>
            <person name="Rangel L.T."/>
            <person name="Foissac X."/>
            <person name="Bove J."/>
            <person name="Gabriel D.W."/>
        </authorList>
    </citation>
    <scope>NUCLEOTIDE SEQUENCE [LARGE SCALE GENOMIC DNA]</scope>
    <source>
        <strain evidence="7 8">Sao Paulo</strain>
    </source>
</reference>
<keyword evidence="5" id="KW-0812">Transmembrane</keyword>
<keyword evidence="5" id="KW-0472">Membrane</keyword>
<protein>
    <submittedName>
        <fullName evidence="7">Periplasmic serine protease</fullName>
    </submittedName>
</protein>
<gene>
    <name evidence="7" type="primary">sppA</name>
    <name evidence="7" type="ORF">lam_212</name>
</gene>
<comment type="similarity">
    <text evidence="1">Belongs to the peptidase S49 family.</text>
</comment>
<evidence type="ECO:0000259" key="6">
    <source>
        <dbReference type="Pfam" id="PF01343"/>
    </source>
</evidence>
<dbReference type="InterPro" id="IPR029045">
    <property type="entry name" value="ClpP/crotonase-like_dom_sf"/>
</dbReference>
<feature type="transmembrane region" description="Helical" evidence="5">
    <location>
        <begin position="12"/>
        <end position="31"/>
    </location>
</feature>
<accession>U6B3R8</accession>
<dbReference type="Pfam" id="PF01343">
    <property type="entry name" value="Peptidase_S49"/>
    <property type="match status" value="1"/>
</dbReference>
<evidence type="ECO:0000256" key="1">
    <source>
        <dbReference type="ARBA" id="ARBA00008683"/>
    </source>
</evidence>
<dbReference type="PANTHER" id="PTHR42987">
    <property type="entry name" value="PEPTIDASE S49"/>
    <property type="match status" value="1"/>
</dbReference>
<dbReference type="CDD" id="cd07023">
    <property type="entry name" value="S49_Sppa_N_C"/>
    <property type="match status" value="1"/>
</dbReference>
<dbReference type="HOGENOM" id="CLU_046540_0_0_5"/>
<dbReference type="InterPro" id="IPR004635">
    <property type="entry name" value="Pept_S49_SppA"/>
</dbReference>
<dbReference type="Gene3D" id="6.20.330.10">
    <property type="match status" value="1"/>
</dbReference>
<keyword evidence="3" id="KW-0378">Hydrolase</keyword>
<evidence type="ECO:0000313" key="7">
    <source>
        <dbReference type="EMBL" id="AHA27585.1"/>
    </source>
</evidence>
<sequence>MISTKCNFLTKLKLRHTVILLLALTAVSFLWNNYVEPRMPYIAKIEINGVIGDNPKLLETIEKVENDNAAKALIVSIYSGGGSVHGSEEIYNALQKVKKNKPVIAHVKAMALSGGYLISCAANAIVAAGSSTVGSIGALYAVPQLKPLLDKLGVSIFTVKSSPLKAEPSLYTNISKDSIRLLEEMVDEAYQSFVQIVSKSRNLSYKETLTLADGRIYSGKKAKKLGLIDVIGGNEEILSMLSSKWKIDKKALRIKNLSSTQSYWERLSNGSIMGYIMGGLIPNTENGYSGLLAISPYQ</sequence>
<dbReference type="RefSeq" id="WP_007556706.1">
    <property type="nucleotide sequence ID" value="NC_022793.1"/>
</dbReference>
<evidence type="ECO:0000256" key="5">
    <source>
        <dbReference type="SAM" id="Phobius"/>
    </source>
</evidence>
<dbReference type="InterPro" id="IPR047272">
    <property type="entry name" value="S49_SppA_C"/>
</dbReference>